<accession>A0A1U7DC70</accession>
<sequence>MPALRPPLRIGAALTAAEIATHRDWLFDHDRDIEIQDFMSHAALTHERDDRVAAVRAALDGHAGRRGIHGPFEGLDIDNKDPELRPLITARFLAALEAADRIGARQMVMHSPYTRWYEYNRLAQPDYAATKLALVHDVMAPVVRKAGEMGITLVIENIHDVRPETRREMVESFGSEAIALSIDTGHAQLARRMSGAPPVDYFVRDAGARLAHVHLQDLDGHADRHWAPGEGEIEWPAVFRALADCNGAPHLVLELADSADIPAGFAHLQRLGLAV</sequence>
<dbReference type="KEGG" id="tpro:Ga0080559_TMP278"/>
<evidence type="ECO:0000313" key="2">
    <source>
        <dbReference type="EMBL" id="APX25761.1"/>
    </source>
</evidence>
<geneLocation type="plasmid" evidence="3">
    <name>ptpro1</name>
</geneLocation>
<reference evidence="2 3" key="1">
    <citation type="submission" date="2016-03" db="EMBL/GenBank/DDBJ databases">
        <title>Deep-sea bacteria in the southern Pacific.</title>
        <authorList>
            <person name="Tang K."/>
        </authorList>
    </citation>
    <scope>NUCLEOTIDE SEQUENCE [LARGE SCALE GENOMIC DNA]</scope>
    <source>
        <strain evidence="2 3">JLT2016</strain>
        <plasmid evidence="3">Plasmid ptpro1</plasmid>
    </source>
</reference>
<gene>
    <name evidence="2" type="ORF">Ga0080559_TMP278</name>
</gene>
<dbReference type="AlphaFoldDB" id="A0A1U7DC70"/>
<name>A0A1U7DC70_9RHOB</name>
<dbReference type="InterPro" id="IPR050312">
    <property type="entry name" value="IolE/XylAMocC-like"/>
</dbReference>
<dbReference type="EMBL" id="CP014797">
    <property type="protein sequence ID" value="APX25761.1"/>
    <property type="molecule type" value="Genomic_DNA"/>
</dbReference>
<dbReference type="PANTHER" id="PTHR12110:SF53">
    <property type="entry name" value="BLR5974 PROTEIN"/>
    <property type="match status" value="1"/>
</dbReference>
<keyword evidence="2" id="KW-0614">Plasmid</keyword>
<keyword evidence="3" id="KW-1185">Reference proteome</keyword>
<feature type="domain" description="Xylose isomerase-like TIM barrel" evidence="1">
    <location>
        <begin position="44"/>
        <end position="268"/>
    </location>
</feature>
<dbReference type="Proteomes" id="UP000186559">
    <property type="component" value="Plasmid pTPRO1"/>
</dbReference>
<dbReference type="GO" id="GO:0016853">
    <property type="term" value="F:isomerase activity"/>
    <property type="evidence" value="ECO:0007669"/>
    <property type="project" value="UniProtKB-KW"/>
</dbReference>
<dbReference type="SUPFAM" id="SSF51658">
    <property type="entry name" value="Xylose isomerase-like"/>
    <property type="match status" value="1"/>
</dbReference>
<dbReference type="PANTHER" id="PTHR12110">
    <property type="entry name" value="HYDROXYPYRUVATE ISOMERASE"/>
    <property type="match status" value="1"/>
</dbReference>
<dbReference type="OrthoDB" id="7245925at2"/>
<dbReference type="InterPro" id="IPR036237">
    <property type="entry name" value="Xyl_isomerase-like_sf"/>
</dbReference>
<dbReference type="Pfam" id="PF01261">
    <property type="entry name" value="AP_endonuc_2"/>
    <property type="match status" value="1"/>
</dbReference>
<evidence type="ECO:0000313" key="3">
    <source>
        <dbReference type="Proteomes" id="UP000186559"/>
    </source>
</evidence>
<organism evidence="2 3">
    <name type="scientific">Salipiger profundus</name>
    <dbReference type="NCBI Taxonomy" id="1229727"/>
    <lineage>
        <taxon>Bacteria</taxon>
        <taxon>Pseudomonadati</taxon>
        <taxon>Pseudomonadota</taxon>
        <taxon>Alphaproteobacteria</taxon>
        <taxon>Rhodobacterales</taxon>
        <taxon>Roseobacteraceae</taxon>
        <taxon>Salipiger</taxon>
    </lineage>
</organism>
<dbReference type="RefSeq" id="WP_076625503.1">
    <property type="nucleotide sequence ID" value="NZ_CP014797.1"/>
</dbReference>
<proteinExistence type="predicted"/>
<keyword evidence="2" id="KW-0413">Isomerase</keyword>
<protein>
    <submittedName>
        <fullName evidence="2">Sugar phosphate isomerase/epimerase</fullName>
    </submittedName>
</protein>
<dbReference type="InterPro" id="IPR013022">
    <property type="entry name" value="Xyl_isomerase-like_TIM-brl"/>
</dbReference>
<dbReference type="Gene3D" id="3.20.20.150">
    <property type="entry name" value="Divalent-metal-dependent TIM barrel enzymes"/>
    <property type="match status" value="1"/>
</dbReference>
<evidence type="ECO:0000259" key="1">
    <source>
        <dbReference type="Pfam" id="PF01261"/>
    </source>
</evidence>